<keyword evidence="1" id="KW-0472">Membrane</keyword>
<keyword evidence="1" id="KW-0812">Transmembrane</keyword>
<organism evidence="2 3">
    <name type="scientific">Cladorrhinum samala</name>
    <dbReference type="NCBI Taxonomy" id="585594"/>
    <lineage>
        <taxon>Eukaryota</taxon>
        <taxon>Fungi</taxon>
        <taxon>Dikarya</taxon>
        <taxon>Ascomycota</taxon>
        <taxon>Pezizomycotina</taxon>
        <taxon>Sordariomycetes</taxon>
        <taxon>Sordariomycetidae</taxon>
        <taxon>Sordariales</taxon>
        <taxon>Podosporaceae</taxon>
        <taxon>Cladorrhinum</taxon>
    </lineage>
</organism>
<sequence length="67" mass="7908">MIIFKGFGGGVQMVSLLDERPFFFFSFLFLFLWLVAYERGVGTVQRWFLRVLVFFGLAIFICLAWRS</sequence>
<keyword evidence="3" id="KW-1185">Reference proteome</keyword>
<evidence type="ECO:0000313" key="2">
    <source>
        <dbReference type="EMBL" id="KAK4458373.1"/>
    </source>
</evidence>
<accession>A0AAV9HCK3</accession>
<dbReference type="EMBL" id="MU865072">
    <property type="protein sequence ID" value="KAK4458373.1"/>
    <property type="molecule type" value="Genomic_DNA"/>
</dbReference>
<feature type="transmembrane region" description="Helical" evidence="1">
    <location>
        <begin position="21"/>
        <end position="41"/>
    </location>
</feature>
<reference evidence="2" key="2">
    <citation type="submission" date="2023-06" db="EMBL/GenBank/DDBJ databases">
        <authorList>
            <consortium name="Lawrence Berkeley National Laboratory"/>
            <person name="Mondo S.J."/>
            <person name="Hensen N."/>
            <person name="Bonometti L."/>
            <person name="Westerberg I."/>
            <person name="Brannstrom I.O."/>
            <person name="Guillou S."/>
            <person name="Cros-Aarteil S."/>
            <person name="Calhoun S."/>
            <person name="Haridas S."/>
            <person name="Kuo A."/>
            <person name="Pangilinan J."/>
            <person name="Riley R."/>
            <person name="Labutti K."/>
            <person name="Andreopoulos B."/>
            <person name="Lipzen A."/>
            <person name="Chen C."/>
            <person name="Yanf M."/>
            <person name="Daum C."/>
            <person name="Ng V."/>
            <person name="Clum A."/>
            <person name="Steindorff A."/>
            <person name="Ohm R."/>
            <person name="Martin F."/>
            <person name="Silar P."/>
            <person name="Natvig D."/>
            <person name="Lalanne C."/>
            <person name="Gautier V."/>
            <person name="Ament-Velasquez S.L."/>
            <person name="Kruys A."/>
            <person name="Hutchinson M.I."/>
            <person name="Powell A.J."/>
            <person name="Barry K."/>
            <person name="Miller A.N."/>
            <person name="Grigoriev I.V."/>
            <person name="Debuchy R."/>
            <person name="Gladieux P."/>
            <person name="Thoren M.H."/>
            <person name="Johannesson H."/>
        </authorList>
    </citation>
    <scope>NUCLEOTIDE SEQUENCE</scope>
    <source>
        <strain evidence="2">PSN324</strain>
    </source>
</reference>
<evidence type="ECO:0000256" key="1">
    <source>
        <dbReference type="SAM" id="Phobius"/>
    </source>
</evidence>
<feature type="transmembrane region" description="Helical" evidence="1">
    <location>
        <begin position="47"/>
        <end position="65"/>
    </location>
</feature>
<dbReference type="Proteomes" id="UP001321749">
    <property type="component" value="Unassembled WGS sequence"/>
</dbReference>
<keyword evidence="1" id="KW-1133">Transmembrane helix</keyword>
<reference evidence="2" key="1">
    <citation type="journal article" date="2023" name="Mol. Phylogenet. Evol.">
        <title>Genome-scale phylogeny and comparative genomics of the fungal order Sordariales.</title>
        <authorList>
            <person name="Hensen N."/>
            <person name="Bonometti L."/>
            <person name="Westerberg I."/>
            <person name="Brannstrom I.O."/>
            <person name="Guillou S."/>
            <person name="Cros-Aarteil S."/>
            <person name="Calhoun S."/>
            <person name="Haridas S."/>
            <person name="Kuo A."/>
            <person name="Mondo S."/>
            <person name="Pangilinan J."/>
            <person name="Riley R."/>
            <person name="LaButti K."/>
            <person name="Andreopoulos B."/>
            <person name="Lipzen A."/>
            <person name="Chen C."/>
            <person name="Yan M."/>
            <person name="Daum C."/>
            <person name="Ng V."/>
            <person name="Clum A."/>
            <person name="Steindorff A."/>
            <person name="Ohm R.A."/>
            <person name="Martin F."/>
            <person name="Silar P."/>
            <person name="Natvig D.O."/>
            <person name="Lalanne C."/>
            <person name="Gautier V."/>
            <person name="Ament-Velasquez S.L."/>
            <person name="Kruys A."/>
            <person name="Hutchinson M.I."/>
            <person name="Powell A.J."/>
            <person name="Barry K."/>
            <person name="Miller A.N."/>
            <person name="Grigoriev I.V."/>
            <person name="Debuchy R."/>
            <person name="Gladieux P."/>
            <person name="Hiltunen Thoren M."/>
            <person name="Johannesson H."/>
        </authorList>
    </citation>
    <scope>NUCLEOTIDE SEQUENCE</scope>
    <source>
        <strain evidence="2">PSN324</strain>
    </source>
</reference>
<proteinExistence type="predicted"/>
<gene>
    <name evidence="2" type="ORF">QBC42DRAFT_24553</name>
</gene>
<evidence type="ECO:0000313" key="3">
    <source>
        <dbReference type="Proteomes" id="UP001321749"/>
    </source>
</evidence>
<name>A0AAV9HCK3_9PEZI</name>
<protein>
    <submittedName>
        <fullName evidence="2">Uncharacterized protein</fullName>
    </submittedName>
</protein>
<dbReference type="AlphaFoldDB" id="A0AAV9HCK3"/>
<comment type="caution">
    <text evidence="2">The sequence shown here is derived from an EMBL/GenBank/DDBJ whole genome shotgun (WGS) entry which is preliminary data.</text>
</comment>